<organism evidence="1 2">
    <name type="scientific">Roseateles puraquae</name>
    <dbReference type="NCBI Taxonomy" id="431059"/>
    <lineage>
        <taxon>Bacteria</taxon>
        <taxon>Pseudomonadati</taxon>
        <taxon>Pseudomonadota</taxon>
        <taxon>Betaproteobacteria</taxon>
        <taxon>Burkholderiales</taxon>
        <taxon>Sphaerotilaceae</taxon>
        <taxon>Roseateles</taxon>
    </lineage>
</organism>
<gene>
    <name evidence="1" type="ORF">CDO81_21305</name>
</gene>
<evidence type="ECO:0000313" key="1">
    <source>
        <dbReference type="EMBL" id="OWR02272.1"/>
    </source>
</evidence>
<dbReference type="AlphaFoldDB" id="A0A254N626"/>
<sequence>MSRSATLPPIRVEPQTKARVEAVLREGESLSQFIENAVCREAEYRAEQNRALERAASALAEAEQGRGLLTADELLAGMDQRAQAAQQRIRAAVAARGRQAKV</sequence>
<protein>
    <submittedName>
        <fullName evidence="1">Prevent-host-death protein</fullName>
    </submittedName>
</protein>
<name>A0A254N626_9BURK</name>
<comment type="caution">
    <text evidence="1">The sequence shown here is derived from an EMBL/GenBank/DDBJ whole genome shotgun (WGS) entry which is preliminary data.</text>
</comment>
<evidence type="ECO:0000313" key="2">
    <source>
        <dbReference type="Proteomes" id="UP000197446"/>
    </source>
</evidence>
<accession>A0A254N626</accession>
<keyword evidence="2" id="KW-1185">Reference proteome</keyword>
<proteinExistence type="predicted"/>
<dbReference type="NCBIfam" id="NF041551">
    <property type="entry name" value="YlcI_YnfO_N"/>
    <property type="match status" value="1"/>
</dbReference>
<dbReference type="Proteomes" id="UP000197446">
    <property type="component" value="Unassembled WGS sequence"/>
</dbReference>
<reference evidence="1 2" key="1">
    <citation type="journal article" date="2007" name="Int. J. Syst. Evol. Microbiol.">
        <title>Description of Pelomonas aquatica sp. nov. and Pelomonas puraquae sp. nov., isolated from industrial and haemodialysis water.</title>
        <authorList>
            <person name="Gomila M."/>
            <person name="Bowien B."/>
            <person name="Falsen E."/>
            <person name="Moore E.R."/>
            <person name="Lalucat J."/>
        </authorList>
    </citation>
    <scope>NUCLEOTIDE SEQUENCE [LARGE SCALE GENOMIC DNA]</scope>
    <source>
        <strain evidence="1 2">CCUG 52769</strain>
    </source>
</reference>
<dbReference type="EMBL" id="NISI01000010">
    <property type="protein sequence ID" value="OWR02272.1"/>
    <property type="molecule type" value="Genomic_DNA"/>
</dbReference>
<dbReference type="OrthoDB" id="8400336at2"/>
<dbReference type="RefSeq" id="WP_088485247.1">
    <property type="nucleotide sequence ID" value="NZ_JBCNLH010000003.1"/>
</dbReference>